<evidence type="ECO:0000256" key="1">
    <source>
        <dbReference type="SAM" id="MobiDB-lite"/>
    </source>
</evidence>
<protein>
    <submittedName>
        <fullName evidence="3">Uncharacterized protein</fullName>
    </submittedName>
</protein>
<keyword evidence="2" id="KW-0812">Transmembrane</keyword>
<reference evidence="3 4" key="1">
    <citation type="journal article" date="2016" name="Nat. Commun.">
        <title>Ectomycorrhizal ecology is imprinted in the genome of the dominant symbiotic fungus Cenococcum geophilum.</title>
        <authorList>
            <consortium name="DOE Joint Genome Institute"/>
            <person name="Peter M."/>
            <person name="Kohler A."/>
            <person name="Ohm R.A."/>
            <person name="Kuo A."/>
            <person name="Krutzmann J."/>
            <person name="Morin E."/>
            <person name="Arend M."/>
            <person name="Barry K.W."/>
            <person name="Binder M."/>
            <person name="Choi C."/>
            <person name="Clum A."/>
            <person name="Copeland A."/>
            <person name="Grisel N."/>
            <person name="Haridas S."/>
            <person name="Kipfer T."/>
            <person name="LaButti K."/>
            <person name="Lindquist E."/>
            <person name="Lipzen A."/>
            <person name="Maire R."/>
            <person name="Meier B."/>
            <person name="Mihaltcheva S."/>
            <person name="Molinier V."/>
            <person name="Murat C."/>
            <person name="Poggeler S."/>
            <person name="Quandt C.A."/>
            <person name="Sperisen C."/>
            <person name="Tritt A."/>
            <person name="Tisserant E."/>
            <person name="Crous P.W."/>
            <person name="Henrissat B."/>
            <person name="Nehls U."/>
            <person name="Egli S."/>
            <person name="Spatafora J.W."/>
            <person name="Grigoriev I.V."/>
            <person name="Martin F.M."/>
        </authorList>
    </citation>
    <scope>NUCLEOTIDE SEQUENCE [LARGE SCALE GENOMIC DNA]</scope>
    <source>
        <strain evidence="3 4">CBS 207.34</strain>
    </source>
</reference>
<feature type="region of interest" description="Disordered" evidence="1">
    <location>
        <begin position="1"/>
        <end position="99"/>
    </location>
</feature>
<gene>
    <name evidence="3" type="ORF">AOQ84DRAFT_219394</name>
</gene>
<dbReference type="OrthoDB" id="10478365at2759"/>
<evidence type="ECO:0000313" key="4">
    <source>
        <dbReference type="Proteomes" id="UP000250140"/>
    </source>
</evidence>
<feature type="compositionally biased region" description="Polar residues" evidence="1">
    <location>
        <begin position="33"/>
        <end position="43"/>
    </location>
</feature>
<evidence type="ECO:0000313" key="3">
    <source>
        <dbReference type="EMBL" id="OCL01557.1"/>
    </source>
</evidence>
<feature type="compositionally biased region" description="Polar residues" evidence="1">
    <location>
        <begin position="1"/>
        <end position="10"/>
    </location>
</feature>
<organism evidence="3 4">
    <name type="scientific">Glonium stellatum</name>
    <dbReference type="NCBI Taxonomy" id="574774"/>
    <lineage>
        <taxon>Eukaryota</taxon>
        <taxon>Fungi</taxon>
        <taxon>Dikarya</taxon>
        <taxon>Ascomycota</taxon>
        <taxon>Pezizomycotina</taxon>
        <taxon>Dothideomycetes</taxon>
        <taxon>Pleosporomycetidae</taxon>
        <taxon>Gloniales</taxon>
        <taxon>Gloniaceae</taxon>
        <taxon>Glonium</taxon>
    </lineage>
</organism>
<dbReference type="EMBL" id="KV751112">
    <property type="protein sequence ID" value="OCL01557.1"/>
    <property type="molecule type" value="Genomic_DNA"/>
</dbReference>
<dbReference type="Proteomes" id="UP000250140">
    <property type="component" value="Unassembled WGS sequence"/>
</dbReference>
<proteinExistence type="predicted"/>
<sequence length="184" mass="20098">MNASDSLMHNQNHEQEPYCDDPPEPVPDHGTSVRHSLSTQYQDGLSLPSEPQKHSDGPSATRPRPQRYRAGSATIYPPPHPASSAIQLNGNPIAPSLPSDAPPSYNAAVAAAYNDTLISRIPPSSHSYYPPNHPARTEGEDEYGELIDHTSFKVERWVARIIVLTAICIAGLIVLFLAQNGMLW</sequence>
<feature type="transmembrane region" description="Helical" evidence="2">
    <location>
        <begin position="157"/>
        <end position="178"/>
    </location>
</feature>
<dbReference type="AlphaFoldDB" id="A0A8E2EMN8"/>
<accession>A0A8E2EMN8</accession>
<evidence type="ECO:0000256" key="2">
    <source>
        <dbReference type="SAM" id="Phobius"/>
    </source>
</evidence>
<keyword evidence="2" id="KW-0472">Membrane</keyword>
<keyword evidence="4" id="KW-1185">Reference proteome</keyword>
<keyword evidence="2" id="KW-1133">Transmembrane helix</keyword>
<name>A0A8E2EMN8_9PEZI</name>